<evidence type="ECO:0000313" key="2">
    <source>
        <dbReference type="EMBL" id="AIF20526.1"/>
    </source>
</evidence>
<dbReference type="InterPro" id="IPR013762">
    <property type="entry name" value="Integrase-like_cat_sf"/>
</dbReference>
<keyword evidence="1" id="KW-0233">DNA recombination</keyword>
<dbReference type="EMBL" id="KF901167">
    <property type="protein sequence ID" value="AIF20526.1"/>
    <property type="molecule type" value="Genomic_DNA"/>
</dbReference>
<dbReference type="InterPro" id="IPR011010">
    <property type="entry name" value="DNA_brk_join_enz"/>
</dbReference>
<gene>
    <name evidence="2" type="primary">xerD</name>
</gene>
<protein>
    <submittedName>
        <fullName evidence="2">Integrase family protein (XerD)</fullName>
    </submittedName>
</protein>
<name>A0A075HW38_9ARCH</name>
<dbReference type="SUPFAM" id="SSF56349">
    <property type="entry name" value="DNA breaking-rejoining enzymes"/>
    <property type="match status" value="1"/>
</dbReference>
<dbReference type="Gene3D" id="1.10.443.10">
    <property type="entry name" value="Intergrase catalytic core"/>
    <property type="match status" value="1"/>
</dbReference>
<organism evidence="2">
    <name type="scientific">uncultured marine thaumarchaeote KM3_90_E04</name>
    <dbReference type="NCBI Taxonomy" id="1456343"/>
    <lineage>
        <taxon>Archaea</taxon>
        <taxon>Nitrososphaerota</taxon>
        <taxon>environmental samples</taxon>
    </lineage>
</organism>
<proteinExistence type="predicted"/>
<reference evidence="2" key="1">
    <citation type="journal article" date="2014" name="Genome Biol. Evol.">
        <title>Pangenome evidence for extensive interdomain horizontal transfer affecting lineage core and shell genes in uncultured planktonic thaumarchaeota and euryarchaeota.</title>
        <authorList>
            <person name="Deschamps P."/>
            <person name="Zivanovic Y."/>
            <person name="Moreira D."/>
            <person name="Rodriguez-Valera F."/>
            <person name="Lopez-Garcia P."/>
        </authorList>
    </citation>
    <scope>NUCLEOTIDE SEQUENCE</scope>
</reference>
<dbReference type="GO" id="GO:0015074">
    <property type="term" value="P:DNA integration"/>
    <property type="evidence" value="ECO:0007669"/>
    <property type="project" value="InterPro"/>
</dbReference>
<accession>A0A075HW38</accession>
<dbReference type="GO" id="GO:0006310">
    <property type="term" value="P:DNA recombination"/>
    <property type="evidence" value="ECO:0007669"/>
    <property type="project" value="UniProtKB-KW"/>
</dbReference>
<dbReference type="GO" id="GO:0003677">
    <property type="term" value="F:DNA binding"/>
    <property type="evidence" value="ECO:0007669"/>
    <property type="project" value="InterPro"/>
</dbReference>
<sequence length="367" mass="42582">MNKSDKISRIVLQQNVSINSITLFHSAIKSAKTKTLYDSALKQFLQHYQITNPNELIEIEVNNLQKMLEAYVLYLRERGLSLASIKTFYCSLNLFLSMNDIIINWVKIRKMFPEQTKPRGQKPYTTEQINQILKLFSNSPKYTAITHFLSASGVREGFSEELKIKHLSDMPQGCKAVKVYADHIKEYTAFIHQEAVKSLDEYFEFRKKNGEKLTPDSWVFSSASDPNKPLTTQNIVTQFSHKCKDKIDRGEYKNNRYDISITYGIRKRWDTIVKSNPEVNRDIIEKIFGHSSRIPLDNGYFKPITEVMFEEYKKVIPELVLDSSYKLKYELEAKDKKINDLLAKQNEVSVLKSRLAEIEAHLGNITT</sequence>
<dbReference type="AlphaFoldDB" id="A0A075HW38"/>
<evidence type="ECO:0000256" key="1">
    <source>
        <dbReference type="ARBA" id="ARBA00023172"/>
    </source>
</evidence>